<evidence type="ECO:0000313" key="2">
    <source>
        <dbReference type="WBParaSite" id="ACRNAN_scaffold1386.g16651.t1"/>
    </source>
</evidence>
<dbReference type="WBParaSite" id="ACRNAN_scaffold1386.g16651.t1">
    <property type="protein sequence ID" value="ACRNAN_scaffold1386.g16651.t1"/>
    <property type="gene ID" value="ACRNAN_scaffold1386.g16651"/>
</dbReference>
<sequence length="230" mass="27115">MINCSGFRVLINTRPVHDKHDSDFFLRSVSNPDVNVPEIHVNVPEFRPEIQSHEYRPQPVTLAPKIESLTESVQPRNRSQSEVGHYYKDELGNWHWHEGVDGSLGHWYRDQNGWHWHSAYGQEYTINYRRRRRHRALLKKSNVLSRLRRQPRQQNQNGEEVEFLNQKAVLIVDPQRQHSFFGTARPIYEGSRELEAIGVNYEGKVIIVPLTEQNTNRGYQVFEIVRGRLL</sequence>
<dbReference type="Proteomes" id="UP000887540">
    <property type="component" value="Unplaced"/>
</dbReference>
<evidence type="ECO:0000313" key="1">
    <source>
        <dbReference type="Proteomes" id="UP000887540"/>
    </source>
</evidence>
<reference evidence="2" key="1">
    <citation type="submission" date="2022-11" db="UniProtKB">
        <authorList>
            <consortium name="WormBaseParasite"/>
        </authorList>
    </citation>
    <scope>IDENTIFICATION</scope>
</reference>
<protein>
    <submittedName>
        <fullName evidence="2">Uncharacterized protein</fullName>
    </submittedName>
</protein>
<organism evidence="1 2">
    <name type="scientific">Acrobeloides nanus</name>
    <dbReference type="NCBI Taxonomy" id="290746"/>
    <lineage>
        <taxon>Eukaryota</taxon>
        <taxon>Metazoa</taxon>
        <taxon>Ecdysozoa</taxon>
        <taxon>Nematoda</taxon>
        <taxon>Chromadorea</taxon>
        <taxon>Rhabditida</taxon>
        <taxon>Tylenchina</taxon>
        <taxon>Cephalobomorpha</taxon>
        <taxon>Cephaloboidea</taxon>
        <taxon>Cephalobidae</taxon>
        <taxon>Acrobeloides</taxon>
    </lineage>
</organism>
<keyword evidence="1" id="KW-1185">Reference proteome</keyword>
<accession>A0A914CTK3</accession>
<proteinExistence type="predicted"/>
<dbReference type="AlphaFoldDB" id="A0A914CTK3"/>
<name>A0A914CTK3_9BILA</name>